<dbReference type="GO" id="GO:0008395">
    <property type="term" value="F:steroid hydroxylase activity"/>
    <property type="evidence" value="ECO:0007669"/>
    <property type="project" value="TreeGrafter"/>
</dbReference>
<keyword evidence="4" id="KW-1185">Reference proteome</keyword>
<dbReference type="PANTHER" id="PTHR46696">
    <property type="entry name" value="P450, PUTATIVE (EUROFUNG)-RELATED"/>
    <property type="match status" value="1"/>
</dbReference>
<dbReference type="GO" id="GO:0020037">
    <property type="term" value="F:heme binding"/>
    <property type="evidence" value="ECO:0007669"/>
    <property type="project" value="InterPro"/>
</dbReference>
<keyword evidence="2" id="KW-0349">Heme</keyword>
<sequence length="413" mass="45297">MTNDAGLDPLFGQEVVENPHNYYRRLRQTDPVHEVAGTGTFVVTPMALIHQVVGDPETFSNISSRFLHLGEWPEPALRPAMSGLSDGDARVSVATTDPPDHTRLRKVVVRRLAAGNVQRMEGEFRTLFTDALSEAGADGRLEWMSRVAEPLPMVMVARVLGLPDALAPELKQQGYAMVERISGFVPEERIQPLEDAGVGGLVPVIEAYTQAKEGTIDDANGLIGIVKRAVDDQEISDLEAFGILSVIIAAGGESTTSLIGTAARILAERTDLQQRLRREPDLVPTFVEEALRHDPPFRGHYRVATRDTELGGTEIPAGSHLLLAWPAANRDDATYPDADQIRLDRPRPRQHVGFGWGIHLCVGAPLARMEAKVAIEALLAHTPRFRLDPAQQPLRYHPSLVVRRLAALPLLLN</sequence>
<dbReference type="Proteomes" id="UP000251891">
    <property type="component" value="Unassembled WGS sequence"/>
</dbReference>
<evidence type="ECO:0000256" key="2">
    <source>
        <dbReference type="RuleBase" id="RU000461"/>
    </source>
</evidence>
<dbReference type="PRINTS" id="PR00359">
    <property type="entry name" value="BP450"/>
</dbReference>
<organism evidence="3 4">
    <name type="scientific">Actinomadura craniellae</name>
    <dbReference type="NCBI Taxonomy" id="2231787"/>
    <lineage>
        <taxon>Bacteria</taxon>
        <taxon>Bacillati</taxon>
        <taxon>Actinomycetota</taxon>
        <taxon>Actinomycetes</taxon>
        <taxon>Streptosporangiales</taxon>
        <taxon>Thermomonosporaceae</taxon>
        <taxon>Actinomadura</taxon>
    </lineage>
</organism>
<proteinExistence type="inferred from homology"/>
<keyword evidence="2" id="KW-0560">Oxidoreductase</keyword>
<dbReference type="InterPro" id="IPR036396">
    <property type="entry name" value="Cyt_P450_sf"/>
</dbReference>
<dbReference type="GO" id="GO:0005506">
    <property type="term" value="F:iron ion binding"/>
    <property type="evidence" value="ECO:0007669"/>
    <property type="project" value="InterPro"/>
</dbReference>
<keyword evidence="2" id="KW-0479">Metal-binding</keyword>
<dbReference type="Pfam" id="PF00067">
    <property type="entry name" value="p450"/>
    <property type="match status" value="1"/>
</dbReference>
<dbReference type="EMBL" id="QLYX01000005">
    <property type="protein sequence ID" value="RAY14554.1"/>
    <property type="molecule type" value="Genomic_DNA"/>
</dbReference>
<dbReference type="OrthoDB" id="502624at2"/>
<accession>A0A365H615</accession>
<comment type="similarity">
    <text evidence="1 2">Belongs to the cytochrome P450 family.</text>
</comment>
<dbReference type="Gene3D" id="1.10.630.10">
    <property type="entry name" value="Cytochrome P450"/>
    <property type="match status" value="1"/>
</dbReference>
<evidence type="ECO:0000313" key="3">
    <source>
        <dbReference type="EMBL" id="RAY14554.1"/>
    </source>
</evidence>
<dbReference type="SUPFAM" id="SSF48264">
    <property type="entry name" value="Cytochrome P450"/>
    <property type="match status" value="1"/>
</dbReference>
<dbReference type="PANTHER" id="PTHR46696:SF4">
    <property type="entry name" value="BIOTIN BIOSYNTHESIS CYTOCHROME P450"/>
    <property type="match status" value="1"/>
</dbReference>
<name>A0A365H615_9ACTN</name>
<dbReference type="InterPro" id="IPR017972">
    <property type="entry name" value="Cyt_P450_CS"/>
</dbReference>
<keyword evidence="2" id="KW-0503">Monooxygenase</keyword>
<comment type="caution">
    <text evidence="3">The sequence shown here is derived from an EMBL/GenBank/DDBJ whole genome shotgun (WGS) entry which is preliminary data.</text>
</comment>
<dbReference type="RefSeq" id="WP_111866496.1">
    <property type="nucleotide sequence ID" value="NZ_QLYX01000005.1"/>
</dbReference>
<gene>
    <name evidence="3" type="ORF">DPM19_12295</name>
</gene>
<dbReference type="InterPro" id="IPR001128">
    <property type="entry name" value="Cyt_P450"/>
</dbReference>
<dbReference type="GO" id="GO:0006707">
    <property type="term" value="P:cholesterol catabolic process"/>
    <property type="evidence" value="ECO:0007669"/>
    <property type="project" value="TreeGrafter"/>
</dbReference>
<reference evidence="3 4" key="1">
    <citation type="submission" date="2018-06" db="EMBL/GenBank/DDBJ databases">
        <title>Actinomadura craniellae sp. nov. isolated from marine sponge Craniella sp.</title>
        <authorList>
            <person name="Li L."/>
            <person name="Xu Q.H."/>
            <person name="Lin H.W."/>
            <person name="Lu Y.H."/>
        </authorList>
    </citation>
    <scope>NUCLEOTIDE SEQUENCE [LARGE SCALE GENOMIC DNA]</scope>
    <source>
        <strain evidence="3 4">LHW63021</strain>
    </source>
</reference>
<dbReference type="GO" id="GO:0036199">
    <property type="term" value="F:cholest-4-en-3-one 26-monooxygenase activity"/>
    <property type="evidence" value="ECO:0007669"/>
    <property type="project" value="TreeGrafter"/>
</dbReference>
<protein>
    <submittedName>
        <fullName evidence="3">Cytochrome P450</fullName>
    </submittedName>
</protein>
<dbReference type="PROSITE" id="PS00086">
    <property type="entry name" value="CYTOCHROME_P450"/>
    <property type="match status" value="1"/>
</dbReference>
<evidence type="ECO:0000313" key="4">
    <source>
        <dbReference type="Proteomes" id="UP000251891"/>
    </source>
</evidence>
<dbReference type="AlphaFoldDB" id="A0A365H615"/>
<dbReference type="InterPro" id="IPR002397">
    <property type="entry name" value="Cyt_P450_B"/>
</dbReference>
<evidence type="ECO:0000256" key="1">
    <source>
        <dbReference type="ARBA" id="ARBA00010617"/>
    </source>
</evidence>
<keyword evidence="2" id="KW-0408">Iron</keyword>